<evidence type="ECO:0000313" key="2">
    <source>
        <dbReference type="Proteomes" id="UP000239025"/>
    </source>
</evidence>
<dbReference type="AlphaFoldDB" id="A0A193SHW6"/>
<protein>
    <submittedName>
        <fullName evidence="1">Phage tail protein</fullName>
    </submittedName>
</protein>
<keyword evidence="2" id="KW-1185">Reference proteome</keyword>
<accession>A0A193SHW6</accession>
<gene>
    <name evidence="1" type="ORF">PL963_00229</name>
</gene>
<dbReference type="InterPro" id="IPR019694">
    <property type="entry name" value="Phage_HP1_Orf23"/>
</dbReference>
<evidence type="ECO:0000313" key="1">
    <source>
        <dbReference type="EMBL" id="SOS14393.1"/>
    </source>
</evidence>
<name>A0A193SHW6_9PSED</name>
<organism evidence="1 2">
    <name type="scientific">Pseudomonas cerasi</name>
    <dbReference type="NCBI Taxonomy" id="1583341"/>
    <lineage>
        <taxon>Bacteria</taxon>
        <taxon>Pseudomonadati</taxon>
        <taxon>Pseudomonadota</taxon>
        <taxon>Gammaproteobacteria</taxon>
        <taxon>Pseudomonadales</taxon>
        <taxon>Pseudomonadaceae</taxon>
        <taxon>Pseudomonas</taxon>
    </lineage>
</organism>
<dbReference type="Proteomes" id="UP000239025">
    <property type="component" value="Chromosome 1"/>
</dbReference>
<dbReference type="RefSeq" id="WP_167355210.1">
    <property type="nucleotide sequence ID" value="NZ_LT222319.1"/>
</dbReference>
<dbReference type="EMBL" id="LT963395">
    <property type="protein sequence ID" value="SOS14393.1"/>
    <property type="molecule type" value="Genomic_DNA"/>
</dbReference>
<reference evidence="2" key="1">
    <citation type="submission" date="2017-11" db="EMBL/GenBank/DDBJ databases">
        <authorList>
            <person name="Blom J."/>
        </authorList>
    </citation>
    <scope>NUCLEOTIDE SEQUENCE [LARGE SCALE GENOMIC DNA]</scope>
</reference>
<dbReference type="Pfam" id="PF10758">
    <property type="entry name" value="DUF2586"/>
    <property type="match status" value="1"/>
</dbReference>
<sequence>MALGKVSVNNLNLGQGAVSEIERYFLFIGPAAKNVGKLVPLDTQSDLDVQLGVADSDLKTQILAARSNGGDRWACIAAPIAGETTWQQALESATRSYSFEAVVIVNPATTQAELSAMHVAANDLSNKLGRRVFVMAATAGIAPQLSWSAYVVEQKAIVDGLAAPRVLPVPQLHGNNLGVLAGRLANAAVSIADTPMRVAKGAINGLIEMANKIPGINIETTFGDLPEPPKVPDLPGQVGAPVPGPQLPAAVARSAPAQGAAARVQVKPAPPIRDGGNHGHGDDLLAMAMPETLHVISVKVWPVANLTALQLQTLQAEVGLFIRAAFRESTQSDYAPTRTFPQSRFSFSRLTEELHVQFPDISSLRFANSDIVSALDIPRISTLAVVLQ</sequence>
<proteinExistence type="predicted"/>